<dbReference type="EMBL" id="KV878711">
    <property type="protein sequence ID" value="OJJ65694.1"/>
    <property type="molecule type" value="Genomic_DNA"/>
</dbReference>
<protein>
    <recommendedName>
        <fullName evidence="4">MARVEL domain-containing protein</fullName>
    </recommendedName>
</protein>
<dbReference type="OrthoDB" id="4331658at2759"/>
<proteinExistence type="predicted"/>
<gene>
    <name evidence="2" type="ORF">ASPBRDRAFT_164790</name>
</gene>
<evidence type="ECO:0000313" key="2">
    <source>
        <dbReference type="EMBL" id="OJJ65694.1"/>
    </source>
</evidence>
<evidence type="ECO:0000256" key="1">
    <source>
        <dbReference type="SAM" id="Phobius"/>
    </source>
</evidence>
<sequence>MAPPGVFFSLRLSQAIYAVATLALSSVVAHSYFTSFENVPWEIKLVLFSSFLSLIAVTYLAFRSLSPSKALSKPFSFAVYWLVSFVSLVAFICLAKLLAGVNECEGALCTMTKIVTAVVFFNYTVWVTATTLIGIEMSKDNGRAGEVCQEKLAVLSND</sequence>
<dbReference type="RefSeq" id="XP_067472945.1">
    <property type="nucleotide sequence ID" value="XM_067619545.1"/>
</dbReference>
<reference evidence="3" key="1">
    <citation type="journal article" date="2017" name="Genome Biol.">
        <title>Comparative genomics reveals high biological diversity and specific adaptations in the industrially and medically important fungal genus Aspergillus.</title>
        <authorList>
            <person name="de Vries R.P."/>
            <person name="Riley R."/>
            <person name="Wiebenga A."/>
            <person name="Aguilar-Osorio G."/>
            <person name="Amillis S."/>
            <person name="Uchima C.A."/>
            <person name="Anderluh G."/>
            <person name="Asadollahi M."/>
            <person name="Askin M."/>
            <person name="Barry K."/>
            <person name="Battaglia E."/>
            <person name="Bayram O."/>
            <person name="Benocci T."/>
            <person name="Braus-Stromeyer S.A."/>
            <person name="Caldana C."/>
            <person name="Canovas D."/>
            <person name="Cerqueira G.C."/>
            <person name="Chen F."/>
            <person name="Chen W."/>
            <person name="Choi C."/>
            <person name="Clum A."/>
            <person name="Dos Santos R.A."/>
            <person name="Damasio A.R."/>
            <person name="Diallinas G."/>
            <person name="Emri T."/>
            <person name="Fekete E."/>
            <person name="Flipphi M."/>
            <person name="Freyberg S."/>
            <person name="Gallo A."/>
            <person name="Gournas C."/>
            <person name="Habgood R."/>
            <person name="Hainaut M."/>
            <person name="Harispe M.L."/>
            <person name="Henrissat B."/>
            <person name="Hilden K.S."/>
            <person name="Hope R."/>
            <person name="Hossain A."/>
            <person name="Karabika E."/>
            <person name="Karaffa L."/>
            <person name="Karanyi Z."/>
            <person name="Krasevec N."/>
            <person name="Kuo A."/>
            <person name="Kusch H."/>
            <person name="LaButti K."/>
            <person name="Lagendijk E.L."/>
            <person name="Lapidus A."/>
            <person name="Levasseur A."/>
            <person name="Lindquist E."/>
            <person name="Lipzen A."/>
            <person name="Logrieco A.F."/>
            <person name="MacCabe A."/>
            <person name="Maekelae M.R."/>
            <person name="Malavazi I."/>
            <person name="Melin P."/>
            <person name="Meyer V."/>
            <person name="Mielnichuk N."/>
            <person name="Miskei M."/>
            <person name="Molnar A.P."/>
            <person name="Mule G."/>
            <person name="Ngan C.Y."/>
            <person name="Orejas M."/>
            <person name="Orosz E."/>
            <person name="Ouedraogo J.P."/>
            <person name="Overkamp K.M."/>
            <person name="Park H.-S."/>
            <person name="Perrone G."/>
            <person name="Piumi F."/>
            <person name="Punt P.J."/>
            <person name="Ram A.F."/>
            <person name="Ramon A."/>
            <person name="Rauscher S."/>
            <person name="Record E."/>
            <person name="Riano-Pachon D.M."/>
            <person name="Robert V."/>
            <person name="Roehrig J."/>
            <person name="Ruller R."/>
            <person name="Salamov A."/>
            <person name="Salih N.S."/>
            <person name="Samson R.A."/>
            <person name="Sandor E."/>
            <person name="Sanguinetti M."/>
            <person name="Schuetze T."/>
            <person name="Sepcic K."/>
            <person name="Shelest E."/>
            <person name="Sherlock G."/>
            <person name="Sophianopoulou V."/>
            <person name="Squina F.M."/>
            <person name="Sun H."/>
            <person name="Susca A."/>
            <person name="Todd R.B."/>
            <person name="Tsang A."/>
            <person name="Unkles S.E."/>
            <person name="van de Wiele N."/>
            <person name="van Rossen-Uffink D."/>
            <person name="Oliveira J.V."/>
            <person name="Vesth T.C."/>
            <person name="Visser J."/>
            <person name="Yu J.-H."/>
            <person name="Zhou M."/>
            <person name="Andersen M.R."/>
            <person name="Archer D.B."/>
            <person name="Baker S.E."/>
            <person name="Benoit I."/>
            <person name="Brakhage A.A."/>
            <person name="Braus G.H."/>
            <person name="Fischer R."/>
            <person name="Frisvad J.C."/>
            <person name="Goldman G.H."/>
            <person name="Houbraken J."/>
            <person name="Oakley B."/>
            <person name="Pocsi I."/>
            <person name="Scazzocchio C."/>
            <person name="Seiboth B."/>
            <person name="vanKuyk P.A."/>
            <person name="Wortman J."/>
            <person name="Dyer P.S."/>
            <person name="Grigoriev I.V."/>
        </authorList>
    </citation>
    <scope>NUCLEOTIDE SEQUENCE [LARGE SCALE GENOMIC DNA]</scope>
    <source>
        <strain evidence="3">CBS 101740 / IMI 381727 / IBT 21946</strain>
    </source>
</reference>
<dbReference type="PANTHER" id="PTHR37451:SF1">
    <property type="entry name" value="MARVEL DOMAIN-CONTAINING PROTEIN"/>
    <property type="match status" value="1"/>
</dbReference>
<name>A0A1L9U1X2_ASPBC</name>
<organism evidence="2 3">
    <name type="scientific">Aspergillus brasiliensis (strain CBS 101740 / IMI 381727 / IBT 21946)</name>
    <dbReference type="NCBI Taxonomy" id="767769"/>
    <lineage>
        <taxon>Eukaryota</taxon>
        <taxon>Fungi</taxon>
        <taxon>Dikarya</taxon>
        <taxon>Ascomycota</taxon>
        <taxon>Pezizomycotina</taxon>
        <taxon>Eurotiomycetes</taxon>
        <taxon>Eurotiomycetidae</taxon>
        <taxon>Eurotiales</taxon>
        <taxon>Aspergillaceae</taxon>
        <taxon>Aspergillus</taxon>
        <taxon>Aspergillus subgen. Circumdati</taxon>
    </lineage>
</organism>
<dbReference type="PANTHER" id="PTHR37451">
    <property type="entry name" value="MARVEL DOMAIN"/>
    <property type="match status" value="1"/>
</dbReference>
<dbReference type="Proteomes" id="UP000184499">
    <property type="component" value="Unassembled WGS sequence"/>
</dbReference>
<evidence type="ECO:0000313" key="3">
    <source>
        <dbReference type="Proteomes" id="UP000184499"/>
    </source>
</evidence>
<keyword evidence="1" id="KW-0812">Transmembrane</keyword>
<keyword evidence="1" id="KW-0472">Membrane</keyword>
<feature type="transmembrane region" description="Helical" evidence="1">
    <location>
        <begin position="45"/>
        <end position="65"/>
    </location>
</feature>
<keyword evidence="1" id="KW-1133">Transmembrane helix</keyword>
<accession>A0A1L9U1X2</accession>
<feature type="transmembrane region" description="Helical" evidence="1">
    <location>
        <begin position="77"/>
        <end position="99"/>
    </location>
</feature>
<keyword evidence="3" id="KW-1185">Reference proteome</keyword>
<dbReference type="AlphaFoldDB" id="A0A1L9U1X2"/>
<dbReference type="OMA" id="FSNWAAT"/>
<feature type="transmembrane region" description="Helical" evidence="1">
    <location>
        <begin position="114"/>
        <end position="135"/>
    </location>
</feature>
<feature type="transmembrane region" description="Helical" evidence="1">
    <location>
        <begin position="12"/>
        <end position="33"/>
    </location>
</feature>
<dbReference type="GeneID" id="93572033"/>
<dbReference type="VEuPathDB" id="FungiDB:ASPBRDRAFT_164790"/>
<evidence type="ECO:0008006" key="4">
    <source>
        <dbReference type="Google" id="ProtNLM"/>
    </source>
</evidence>